<evidence type="ECO:0000256" key="1">
    <source>
        <dbReference type="ARBA" id="ARBA00022741"/>
    </source>
</evidence>
<dbReference type="InterPro" id="IPR050206">
    <property type="entry name" value="FtsK/SpoIIIE/SftA"/>
</dbReference>
<keyword evidence="5" id="KW-1185">Reference proteome</keyword>
<dbReference type="RefSeq" id="YP_010739861.1">
    <property type="nucleotide sequence ID" value="NC_073047.1"/>
</dbReference>
<feature type="domain" description="FtsK" evidence="3">
    <location>
        <begin position="172"/>
        <end position="362"/>
    </location>
</feature>
<keyword evidence="4" id="KW-0132">Cell division</keyword>
<accession>A0A288WFP8</accession>
<name>A0A288WFP8_9CAUD</name>
<dbReference type="PANTHER" id="PTHR22683">
    <property type="entry name" value="SPORULATION PROTEIN RELATED"/>
    <property type="match status" value="1"/>
</dbReference>
<dbReference type="GO" id="GO:0003677">
    <property type="term" value="F:DNA binding"/>
    <property type="evidence" value="ECO:0007669"/>
    <property type="project" value="InterPro"/>
</dbReference>
<keyword evidence="4" id="KW-0131">Cell cycle</keyword>
<dbReference type="Proteomes" id="UP000224684">
    <property type="component" value="Segment"/>
</dbReference>
<evidence type="ECO:0000256" key="2">
    <source>
        <dbReference type="ARBA" id="ARBA00022840"/>
    </source>
</evidence>
<evidence type="ECO:0000259" key="3">
    <source>
        <dbReference type="PROSITE" id="PS50901"/>
    </source>
</evidence>
<keyword evidence="1" id="KW-0547">Nucleotide-binding</keyword>
<sequence>MMWKLFILYVIRSLACMHVFLETGIYTLYKRDIRSDFMLELLSVPFAGLIFAIVGERLKGRESDRKKIQVFFEVSGIAIRREDKLQYPVFLEQKEDDRSTTYIYRLPVGMPSKIIQKVEDVVSEGLSKPVRIDYDNYKLNIRVFHRDIPKRWSWSKGLVVEGSWCVPMGQSLEKLIYHDFDKTPHMTLGGLTRMGKTVFLKNVVTSLTLAQPEHINLYIIDLKGGLEFGPYKNLKQIVSIAEKPAEAFMILTNILKKMEEKMEYMKCRHYTNVVETNIKERYFIIVDEGAELCPDKSMKKEQQRLLGACQQMLSHIARIGGALGFRLIFCTQYPTGDTLPRQVKQNSDAKLGFRLPTQTASSVVIDEAGLETIKSIPGRAIFKTDRLTEIQVPYISNEMMWEHLKGYEVEKHEDANAYANQPSNGDTCDD</sequence>
<dbReference type="InterPro" id="IPR002543">
    <property type="entry name" value="FtsK_dom"/>
</dbReference>
<keyword evidence="2" id="KW-0067">ATP-binding</keyword>
<dbReference type="GO" id="GO:0051301">
    <property type="term" value="P:cell division"/>
    <property type="evidence" value="ECO:0007669"/>
    <property type="project" value="UniProtKB-KW"/>
</dbReference>
<evidence type="ECO:0000313" key="4">
    <source>
        <dbReference type="EMBL" id="ARW58403.1"/>
    </source>
</evidence>
<dbReference type="Gene3D" id="3.40.50.300">
    <property type="entry name" value="P-loop containing nucleotide triphosphate hydrolases"/>
    <property type="match status" value="1"/>
</dbReference>
<dbReference type="GO" id="GO:0005524">
    <property type="term" value="F:ATP binding"/>
    <property type="evidence" value="ECO:0007669"/>
    <property type="project" value="UniProtKB-KW"/>
</dbReference>
<dbReference type="PROSITE" id="PS50901">
    <property type="entry name" value="FTSK"/>
    <property type="match status" value="1"/>
</dbReference>
<organism evidence="4 5">
    <name type="scientific">Bacillus phage Tavor_SA</name>
    <dbReference type="NCBI Taxonomy" id="1983581"/>
    <lineage>
        <taxon>Viruses</taxon>
        <taxon>Duplodnaviria</taxon>
        <taxon>Heunggongvirae</taxon>
        <taxon>Uroviricota</taxon>
        <taxon>Caudoviricetes</taxon>
        <taxon>Wbetavirus</taxon>
        <taxon>Wbetavirus tavor</taxon>
    </lineage>
</organism>
<evidence type="ECO:0000313" key="5">
    <source>
        <dbReference type="Proteomes" id="UP000224684"/>
    </source>
</evidence>
<dbReference type="GeneID" id="79587257"/>
<dbReference type="KEGG" id="vg:79587257"/>
<proteinExistence type="predicted"/>
<dbReference type="EMBL" id="KY963369">
    <property type="protein sequence ID" value="ARW58403.1"/>
    <property type="molecule type" value="Genomic_DNA"/>
</dbReference>
<reference evidence="4 5" key="1">
    <citation type="submission" date="2017-04" db="EMBL/GenBank/DDBJ databases">
        <title>Bacillus anthracis phage Complete Genome.</title>
        <authorList>
            <person name="Alkalay S."/>
            <person name="Coppenhagen-Glazer S."/>
            <person name="Hazan R."/>
        </authorList>
    </citation>
    <scope>NUCLEOTIDE SEQUENCE [LARGE SCALE GENOMIC DNA]</scope>
</reference>
<dbReference type="Pfam" id="PF01580">
    <property type="entry name" value="FtsK_SpoIIIE"/>
    <property type="match status" value="1"/>
</dbReference>
<dbReference type="SUPFAM" id="SSF52540">
    <property type="entry name" value="P-loop containing nucleoside triphosphate hydrolases"/>
    <property type="match status" value="1"/>
</dbReference>
<protein>
    <submittedName>
        <fullName evidence="4">Cell division protein</fullName>
    </submittedName>
</protein>
<dbReference type="PANTHER" id="PTHR22683:SF41">
    <property type="entry name" value="DNA TRANSLOCASE FTSK"/>
    <property type="match status" value="1"/>
</dbReference>
<dbReference type="InterPro" id="IPR027417">
    <property type="entry name" value="P-loop_NTPase"/>
</dbReference>